<dbReference type="Proteomes" id="UP000030754">
    <property type="component" value="Unassembled WGS sequence"/>
</dbReference>
<dbReference type="EMBL" id="HG722882">
    <property type="protein sequence ID" value="CDJ63911.1"/>
    <property type="molecule type" value="Genomic_DNA"/>
</dbReference>
<evidence type="ECO:0000313" key="2">
    <source>
        <dbReference type="Proteomes" id="UP000030754"/>
    </source>
</evidence>
<dbReference type="VEuPathDB" id="ToxoDB:ENH_00054890"/>
<proteinExistence type="predicted"/>
<organism evidence="1 2">
    <name type="scientific">Eimeria necatrix</name>
    <dbReference type="NCBI Taxonomy" id="51315"/>
    <lineage>
        <taxon>Eukaryota</taxon>
        <taxon>Sar</taxon>
        <taxon>Alveolata</taxon>
        <taxon>Apicomplexa</taxon>
        <taxon>Conoidasida</taxon>
        <taxon>Coccidia</taxon>
        <taxon>Eucoccidiorida</taxon>
        <taxon>Eimeriorina</taxon>
        <taxon>Eimeriidae</taxon>
        <taxon>Eimeria</taxon>
    </lineage>
</organism>
<accession>U6MIQ5</accession>
<dbReference type="InterPro" id="IPR036890">
    <property type="entry name" value="HATPase_C_sf"/>
</dbReference>
<dbReference type="RefSeq" id="XP_013439236.1">
    <property type="nucleotide sequence ID" value="XM_013583782.1"/>
</dbReference>
<gene>
    <name evidence="1" type="ORF">ENH_00054890</name>
</gene>
<dbReference type="AlphaFoldDB" id="U6MIQ5"/>
<keyword evidence="2" id="KW-1185">Reference proteome</keyword>
<name>U6MIQ5_9EIME</name>
<reference evidence="1" key="2">
    <citation type="submission" date="2013-10" db="EMBL/GenBank/DDBJ databases">
        <authorList>
            <person name="Aslett M."/>
        </authorList>
    </citation>
    <scope>NUCLEOTIDE SEQUENCE [LARGE SCALE GENOMIC DNA]</scope>
    <source>
        <strain evidence="1">Houghton</strain>
    </source>
</reference>
<dbReference type="Gene3D" id="3.30.565.10">
    <property type="entry name" value="Histidine kinase-like ATPase, C-terminal domain"/>
    <property type="match status" value="1"/>
</dbReference>
<sequence>MQSIQKLQNGQGQRLQAQYLYSSFPRVAARLLEAAFAAGSSRVEIVANFSKFELRVCDNGWEVQLIN</sequence>
<dbReference type="GeneID" id="25475633"/>
<reference evidence="1" key="1">
    <citation type="submission" date="2013-10" db="EMBL/GenBank/DDBJ databases">
        <title>Genomic analysis of the causative agents of coccidiosis in chickens.</title>
        <authorList>
            <person name="Reid A.J."/>
            <person name="Blake D."/>
            <person name="Billington K."/>
            <person name="Browne H."/>
            <person name="Dunn M."/>
            <person name="Hung S."/>
            <person name="Kawahara F."/>
            <person name="Miranda-Saavedra D."/>
            <person name="Mourier T."/>
            <person name="Nagra H."/>
            <person name="Otto T.D."/>
            <person name="Rawlings N."/>
            <person name="Sanchez A."/>
            <person name="Sanders M."/>
            <person name="Subramaniam C."/>
            <person name="Tay Y."/>
            <person name="Dear P."/>
            <person name="Doerig C."/>
            <person name="Gruber A."/>
            <person name="Parkinson J."/>
            <person name="Shirley M."/>
            <person name="Wan K.L."/>
            <person name="Berriman M."/>
            <person name="Tomley F."/>
            <person name="Pain A."/>
        </authorList>
    </citation>
    <scope>NUCLEOTIDE SEQUENCE [LARGE SCALE GENOMIC DNA]</scope>
    <source>
        <strain evidence="1">Houghton</strain>
    </source>
</reference>
<protein>
    <submittedName>
        <fullName evidence="1">Uncharacterized protein</fullName>
    </submittedName>
</protein>
<evidence type="ECO:0000313" key="1">
    <source>
        <dbReference type="EMBL" id="CDJ63911.1"/>
    </source>
</evidence>